<comment type="caution">
    <text evidence="3">The sequence shown here is derived from an EMBL/GenBank/DDBJ whole genome shotgun (WGS) entry which is preliminary data.</text>
</comment>
<reference evidence="3" key="2">
    <citation type="submission" date="2021-03" db="EMBL/GenBank/DDBJ databases">
        <authorList>
            <person name="Artuso I."/>
            <person name="Turrini P."/>
            <person name="Pirolo M."/>
            <person name="Lugli G.A."/>
            <person name="Ventura M."/>
            <person name="Visca P."/>
        </authorList>
    </citation>
    <scope>NUCLEOTIDE SEQUENCE</scope>
    <source>
        <strain evidence="3">LMG 26462</strain>
    </source>
</reference>
<evidence type="ECO:0000259" key="2">
    <source>
        <dbReference type="Pfam" id="PF06568"/>
    </source>
</evidence>
<dbReference type="InterPro" id="IPR009506">
    <property type="entry name" value="YjiS-like"/>
</dbReference>
<evidence type="ECO:0000313" key="3">
    <source>
        <dbReference type="EMBL" id="MBT1154148.1"/>
    </source>
</evidence>
<sequence length="78" mass="8821">MSTMDAIGGGVTGASSQMERGSPRKRANALSRLMRWLAHCVERRRTRMSLLELTDDQLSDIGISRCDAYREGLRPFYD</sequence>
<dbReference type="Proteomes" id="UP001138921">
    <property type="component" value="Unassembled WGS sequence"/>
</dbReference>
<evidence type="ECO:0000313" key="4">
    <source>
        <dbReference type="Proteomes" id="UP001138921"/>
    </source>
</evidence>
<dbReference type="AlphaFoldDB" id="A0A9X1A6B4"/>
<dbReference type="EMBL" id="JAFLWW010000001">
    <property type="protein sequence ID" value="MBT1154148.1"/>
    <property type="molecule type" value="Genomic_DNA"/>
</dbReference>
<feature type="domain" description="YjiS-like" evidence="2">
    <location>
        <begin position="33"/>
        <end position="69"/>
    </location>
</feature>
<feature type="region of interest" description="Disordered" evidence="1">
    <location>
        <begin position="1"/>
        <end position="25"/>
    </location>
</feature>
<accession>A0A9X1A6B4</accession>
<proteinExistence type="predicted"/>
<protein>
    <submittedName>
        <fullName evidence="3">DUF1127 domain-containing protein</fullName>
    </submittedName>
</protein>
<name>A0A9X1A6B4_9HYPH</name>
<dbReference type="Pfam" id="PF06568">
    <property type="entry name" value="YjiS-like"/>
    <property type="match status" value="1"/>
</dbReference>
<dbReference type="RefSeq" id="WP_214385150.1">
    <property type="nucleotide sequence ID" value="NZ_JAFLWW010000001.1"/>
</dbReference>
<keyword evidence="4" id="KW-1185">Reference proteome</keyword>
<evidence type="ECO:0000256" key="1">
    <source>
        <dbReference type="SAM" id="MobiDB-lite"/>
    </source>
</evidence>
<reference evidence="3" key="1">
    <citation type="journal article" date="2021" name="Microorganisms">
        <title>Phylogenomic Reconstruction and Metabolic Potential of the Genus Aminobacter.</title>
        <authorList>
            <person name="Artuso I."/>
            <person name="Turrini P."/>
            <person name="Pirolo M."/>
            <person name="Lugli G.A."/>
            <person name="Ventura M."/>
            <person name="Visca P."/>
        </authorList>
    </citation>
    <scope>NUCLEOTIDE SEQUENCE</scope>
    <source>
        <strain evidence="3">LMG 26462</strain>
    </source>
</reference>
<gene>
    <name evidence="3" type="ORF">J1C56_00930</name>
</gene>
<organism evidence="3 4">
    <name type="scientific">Aminobacter anthyllidis</name>
    <dbReference type="NCBI Taxonomy" id="1035067"/>
    <lineage>
        <taxon>Bacteria</taxon>
        <taxon>Pseudomonadati</taxon>
        <taxon>Pseudomonadota</taxon>
        <taxon>Alphaproteobacteria</taxon>
        <taxon>Hyphomicrobiales</taxon>
        <taxon>Phyllobacteriaceae</taxon>
        <taxon>Aminobacter</taxon>
    </lineage>
</organism>